<gene>
    <name evidence="2" type="ORF">HA271_04555</name>
</gene>
<keyword evidence="1" id="KW-0812">Transmembrane</keyword>
<organism evidence="2 3">
    <name type="scientific">Methanobacterium subterraneum</name>
    <dbReference type="NCBI Taxonomy" id="59277"/>
    <lineage>
        <taxon>Archaea</taxon>
        <taxon>Methanobacteriati</taxon>
        <taxon>Methanobacteriota</taxon>
        <taxon>Methanomada group</taxon>
        <taxon>Methanobacteria</taxon>
        <taxon>Methanobacteriales</taxon>
        <taxon>Methanobacteriaceae</taxon>
        <taxon>Methanobacterium</taxon>
    </lineage>
</organism>
<dbReference type="AlphaFoldDB" id="A0A7J4TI41"/>
<dbReference type="Pfam" id="PF26119">
    <property type="entry name" value="DUF8036"/>
    <property type="match status" value="1"/>
</dbReference>
<dbReference type="Proteomes" id="UP000586031">
    <property type="component" value="Unassembled WGS sequence"/>
</dbReference>
<keyword evidence="1" id="KW-0472">Membrane</keyword>
<evidence type="ECO:0000256" key="1">
    <source>
        <dbReference type="SAM" id="Phobius"/>
    </source>
</evidence>
<dbReference type="EMBL" id="DUHE01000132">
    <property type="protein sequence ID" value="HII84106.1"/>
    <property type="molecule type" value="Genomic_DNA"/>
</dbReference>
<dbReference type="InterPro" id="IPR058349">
    <property type="entry name" value="DUF8036"/>
</dbReference>
<feature type="transmembrane region" description="Helical" evidence="1">
    <location>
        <begin position="58"/>
        <end position="79"/>
    </location>
</feature>
<reference evidence="3" key="1">
    <citation type="journal article" date="2020" name="bioRxiv">
        <title>A rank-normalized archaeal taxonomy based on genome phylogeny resolves widespread incomplete and uneven classifications.</title>
        <authorList>
            <person name="Rinke C."/>
            <person name="Chuvochina M."/>
            <person name="Mussig A.J."/>
            <person name="Chaumeil P.-A."/>
            <person name="Waite D.W."/>
            <person name="Whitman W.B."/>
            <person name="Parks D.H."/>
            <person name="Hugenholtz P."/>
        </authorList>
    </citation>
    <scope>NUCLEOTIDE SEQUENCE [LARGE SCALE GENOMIC DNA]</scope>
</reference>
<feature type="transmembrane region" description="Helical" evidence="1">
    <location>
        <begin position="91"/>
        <end position="112"/>
    </location>
</feature>
<feature type="transmembrane region" description="Helical" evidence="1">
    <location>
        <begin position="23"/>
        <end position="46"/>
    </location>
</feature>
<evidence type="ECO:0000313" key="2">
    <source>
        <dbReference type="EMBL" id="HII84106.1"/>
    </source>
</evidence>
<keyword evidence="1" id="KW-1133">Transmembrane helix</keyword>
<accession>A0A7J4TI41</accession>
<proteinExistence type="predicted"/>
<sequence>MADINVTEIGGIWSILQPTNSQIINIDIIIGISVILLLIILLYVYVESYREFKTKFTLGLVFFALLLLFQNIIFTSLLLTYSCFRNIEIGIPFFFINFIEFFALLILIWITLE</sequence>
<protein>
    <submittedName>
        <fullName evidence="2">Uncharacterized protein</fullName>
    </submittedName>
</protein>
<evidence type="ECO:0000313" key="3">
    <source>
        <dbReference type="Proteomes" id="UP000586031"/>
    </source>
</evidence>
<comment type="caution">
    <text evidence="2">The sequence shown here is derived from an EMBL/GenBank/DDBJ whole genome shotgun (WGS) entry which is preliminary data.</text>
</comment>
<name>A0A7J4TI41_9EURY</name>